<protein>
    <submittedName>
        <fullName evidence="2">Uncharacterized protein</fullName>
    </submittedName>
</protein>
<keyword evidence="1" id="KW-1133">Transmembrane helix</keyword>
<feature type="transmembrane region" description="Helical" evidence="1">
    <location>
        <begin position="237"/>
        <end position="254"/>
    </location>
</feature>
<reference evidence="2" key="1">
    <citation type="journal article" date="2014" name="Front. Microbiol.">
        <title>High frequency of phylogenetically diverse reductive dehalogenase-homologous genes in deep subseafloor sedimentary metagenomes.</title>
        <authorList>
            <person name="Kawai M."/>
            <person name="Futagami T."/>
            <person name="Toyoda A."/>
            <person name="Takaki Y."/>
            <person name="Nishi S."/>
            <person name="Hori S."/>
            <person name="Arai W."/>
            <person name="Tsubouchi T."/>
            <person name="Morono Y."/>
            <person name="Uchiyama I."/>
            <person name="Ito T."/>
            <person name="Fujiyama A."/>
            <person name="Inagaki F."/>
            <person name="Takami H."/>
        </authorList>
    </citation>
    <scope>NUCLEOTIDE SEQUENCE</scope>
    <source>
        <strain evidence="2">Expedition CK06-06</strain>
    </source>
</reference>
<accession>X0VUK5</accession>
<gene>
    <name evidence="2" type="ORF">S01H1_47506</name>
</gene>
<proteinExistence type="predicted"/>
<feature type="transmembrane region" description="Helical" evidence="1">
    <location>
        <begin position="129"/>
        <end position="147"/>
    </location>
</feature>
<keyword evidence="1" id="KW-0812">Transmembrane</keyword>
<dbReference type="EMBL" id="BARS01030460">
    <property type="protein sequence ID" value="GAG22069.1"/>
    <property type="molecule type" value="Genomic_DNA"/>
</dbReference>
<feature type="transmembrane region" description="Helical" evidence="1">
    <location>
        <begin position="159"/>
        <end position="176"/>
    </location>
</feature>
<feature type="non-terminal residue" evidence="2">
    <location>
        <position position="1"/>
    </location>
</feature>
<keyword evidence="1" id="KW-0472">Membrane</keyword>
<organism evidence="2">
    <name type="scientific">marine sediment metagenome</name>
    <dbReference type="NCBI Taxonomy" id="412755"/>
    <lineage>
        <taxon>unclassified sequences</taxon>
        <taxon>metagenomes</taxon>
        <taxon>ecological metagenomes</taxon>
    </lineage>
</organism>
<dbReference type="AlphaFoldDB" id="X0VUK5"/>
<evidence type="ECO:0000256" key="1">
    <source>
        <dbReference type="SAM" id="Phobius"/>
    </source>
</evidence>
<evidence type="ECO:0000313" key="2">
    <source>
        <dbReference type="EMBL" id="GAG22069.1"/>
    </source>
</evidence>
<comment type="caution">
    <text evidence="2">The sequence shown here is derived from an EMBL/GenBank/DDBJ whole genome shotgun (WGS) entry which is preliminary data.</text>
</comment>
<sequence>AAGAEAEGVAPTRMWRPRFPLAGLERFCRTVVLLVAVSLPLTLVSLEVADGFHHFLRPRFGDALGTYVHHKRHWATLIWVAYTTLVLTVARRRGEKALERAGLAFGVLVLCKLALFDLAGSYVQAGTPLLNSRFATLALEVACLIYLGWEFRRPAADSVALPVVAAVCAVMGHLLGQAAVSMEWVDFCAVRSVGQAPVGGPWGAMAGAARLGAAVLLAGHGAALVFWTALRRKSRSLLATGLCLLSIGAVWWWASTLGPGHF</sequence>
<feature type="transmembrane region" description="Helical" evidence="1">
    <location>
        <begin position="73"/>
        <end position="90"/>
    </location>
</feature>
<feature type="transmembrane region" description="Helical" evidence="1">
    <location>
        <begin position="102"/>
        <end position="123"/>
    </location>
</feature>
<name>X0VUK5_9ZZZZ</name>
<feature type="transmembrane region" description="Helical" evidence="1">
    <location>
        <begin position="31"/>
        <end position="53"/>
    </location>
</feature>
<feature type="transmembrane region" description="Helical" evidence="1">
    <location>
        <begin position="211"/>
        <end position="230"/>
    </location>
</feature>
<feature type="non-terminal residue" evidence="2">
    <location>
        <position position="262"/>
    </location>
</feature>